<proteinExistence type="predicted"/>
<sequence length="59" mass="6788">MAILNIMYGIDVTAWNENELEKLEMGQNKVARIALNVPRYAVIEELRGDMGMEHLQKNI</sequence>
<dbReference type="Proteomes" id="UP000324222">
    <property type="component" value="Unassembled WGS sequence"/>
</dbReference>
<evidence type="ECO:0000313" key="1">
    <source>
        <dbReference type="EMBL" id="MPC90522.1"/>
    </source>
</evidence>
<reference evidence="1 2" key="1">
    <citation type="submission" date="2019-05" db="EMBL/GenBank/DDBJ databases">
        <title>Another draft genome of Portunus trituberculatus and its Hox gene families provides insights of decapod evolution.</title>
        <authorList>
            <person name="Jeong J.-H."/>
            <person name="Song I."/>
            <person name="Kim S."/>
            <person name="Choi T."/>
            <person name="Kim D."/>
            <person name="Ryu S."/>
            <person name="Kim W."/>
        </authorList>
    </citation>
    <scope>NUCLEOTIDE SEQUENCE [LARGE SCALE GENOMIC DNA]</scope>
    <source>
        <tissue evidence="1">Muscle</tissue>
    </source>
</reference>
<accession>A0A5B7J2X4</accession>
<comment type="caution">
    <text evidence="1">The sequence shown here is derived from an EMBL/GenBank/DDBJ whole genome shotgun (WGS) entry which is preliminary data.</text>
</comment>
<dbReference type="AlphaFoldDB" id="A0A5B7J2X4"/>
<gene>
    <name evidence="1" type="ORF">E2C01_085513</name>
</gene>
<evidence type="ECO:0000313" key="2">
    <source>
        <dbReference type="Proteomes" id="UP000324222"/>
    </source>
</evidence>
<dbReference type="EMBL" id="VSRR010084647">
    <property type="protein sequence ID" value="MPC90522.1"/>
    <property type="molecule type" value="Genomic_DNA"/>
</dbReference>
<organism evidence="1 2">
    <name type="scientific">Portunus trituberculatus</name>
    <name type="common">Swimming crab</name>
    <name type="synonym">Neptunus trituberculatus</name>
    <dbReference type="NCBI Taxonomy" id="210409"/>
    <lineage>
        <taxon>Eukaryota</taxon>
        <taxon>Metazoa</taxon>
        <taxon>Ecdysozoa</taxon>
        <taxon>Arthropoda</taxon>
        <taxon>Crustacea</taxon>
        <taxon>Multicrustacea</taxon>
        <taxon>Malacostraca</taxon>
        <taxon>Eumalacostraca</taxon>
        <taxon>Eucarida</taxon>
        <taxon>Decapoda</taxon>
        <taxon>Pleocyemata</taxon>
        <taxon>Brachyura</taxon>
        <taxon>Eubrachyura</taxon>
        <taxon>Portunoidea</taxon>
        <taxon>Portunidae</taxon>
        <taxon>Portuninae</taxon>
        <taxon>Portunus</taxon>
    </lineage>
</organism>
<name>A0A5B7J2X4_PORTR</name>
<protein>
    <submittedName>
        <fullName evidence="1">Uncharacterized protein</fullName>
    </submittedName>
</protein>
<keyword evidence="2" id="KW-1185">Reference proteome</keyword>